<dbReference type="SUPFAM" id="SSF52172">
    <property type="entry name" value="CheY-like"/>
    <property type="match status" value="1"/>
</dbReference>
<reference evidence="9" key="1">
    <citation type="submission" date="2017-09" db="EMBL/GenBank/DDBJ databases">
        <title>Depth-based differentiation of microbial function through sediment-hosted aquifers and enrichment of novel symbionts in the deep terrestrial subsurface.</title>
        <authorList>
            <person name="Probst A.J."/>
            <person name="Ladd B."/>
            <person name="Jarett J.K."/>
            <person name="Geller-Mcgrath D.E."/>
            <person name="Sieber C.M.K."/>
            <person name="Emerson J.B."/>
            <person name="Anantharaman K."/>
            <person name="Thomas B.C."/>
            <person name="Malmstrom R."/>
            <person name="Stieglmeier M."/>
            <person name="Klingl A."/>
            <person name="Woyke T."/>
            <person name="Ryan C.M."/>
            <person name="Banfield J.F."/>
        </authorList>
    </citation>
    <scope>NUCLEOTIDE SEQUENCE [LARGE SCALE GENOMIC DNA]</scope>
</reference>
<dbReference type="GO" id="GO:0003677">
    <property type="term" value="F:DNA binding"/>
    <property type="evidence" value="ECO:0007669"/>
    <property type="project" value="UniProtKB-KW"/>
</dbReference>
<evidence type="ECO:0000313" key="8">
    <source>
        <dbReference type="EMBL" id="PIU68395.1"/>
    </source>
</evidence>
<dbReference type="InterPro" id="IPR050595">
    <property type="entry name" value="Bact_response_regulator"/>
</dbReference>
<evidence type="ECO:0000259" key="7">
    <source>
        <dbReference type="PROSITE" id="PS50110"/>
    </source>
</evidence>
<sequence>MAEKILIIEDDEFLADMYHELLNDEGYAVTLARDGRDGLEKASQGGFNLVLLDIMLPKIDGLQILRTLKEKKIKNGPIILLTNLGQDSIVKDGFKAGAAGYLIKSAMSPDQVLHEVRVFLNKSREDK</sequence>
<dbReference type="GO" id="GO:0000160">
    <property type="term" value="P:phosphorelay signal transduction system"/>
    <property type="evidence" value="ECO:0007669"/>
    <property type="project" value="UniProtKB-KW"/>
</dbReference>
<evidence type="ECO:0000256" key="4">
    <source>
        <dbReference type="ARBA" id="ARBA00023125"/>
    </source>
</evidence>
<keyword evidence="4" id="KW-0238">DNA-binding</keyword>
<gene>
    <name evidence="8" type="ORF">COS81_04230</name>
</gene>
<accession>A0A2M7AM00</accession>
<dbReference type="Pfam" id="PF00072">
    <property type="entry name" value="Response_reg"/>
    <property type="match status" value="1"/>
</dbReference>
<dbReference type="PANTHER" id="PTHR44591">
    <property type="entry name" value="STRESS RESPONSE REGULATOR PROTEIN 1"/>
    <property type="match status" value="1"/>
</dbReference>
<organism evidence="8 9">
    <name type="scientific">candidate division WWE3 bacterium CG06_land_8_20_14_3_00_42_16</name>
    <dbReference type="NCBI Taxonomy" id="1975083"/>
    <lineage>
        <taxon>Bacteria</taxon>
        <taxon>Katanobacteria</taxon>
    </lineage>
</organism>
<dbReference type="PROSITE" id="PS50110">
    <property type="entry name" value="RESPONSE_REGULATORY"/>
    <property type="match status" value="1"/>
</dbReference>
<keyword evidence="5" id="KW-0804">Transcription</keyword>
<dbReference type="Gene3D" id="3.40.50.2300">
    <property type="match status" value="1"/>
</dbReference>
<name>A0A2M7AM00_UNCKA</name>
<dbReference type="CDD" id="cd17574">
    <property type="entry name" value="REC_OmpR"/>
    <property type="match status" value="1"/>
</dbReference>
<dbReference type="InterPro" id="IPR011006">
    <property type="entry name" value="CheY-like_superfamily"/>
</dbReference>
<proteinExistence type="predicted"/>
<dbReference type="InterPro" id="IPR001789">
    <property type="entry name" value="Sig_transdc_resp-reg_receiver"/>
</dbReference>
<evidence type="ECO:0000256" key="5">
    <source>
        <dbReference type="ARBA" id="ARBA00023163"/>
    </source>
</evidence>
<evidence type="ECO:0000313" key="9">
    <source>
        <dbReference type="Proteomes" id="UP000229916"/>
    </source>
</evidence>
<dbReference type="FunFam" id="3.40.50.2300:FF:000001">
    <property type="entry name" value="DNA-binding response regulator PhoB"/>
    <property type="match status" value="1"/>
</dbReference>
<evidence type="ECO:0000256" key="3">
    <source>
        <dbReference type="ARBA" id="ARBA00023015"/>
    </source>
</evidence>
<dbReference type="EMBL" id="PEWD01000079">
    <property type="protein sequence ID" value="PIU68395.1"/>
    <property type="molecule type" value="Genomic_DNA"/>
</dbReference>
<feature type="modified residue" description="4-aspartylphosphate" evidence="6">
    <location>
        <position position="53"/>
    </location>
</feature>
<feature type="domain" description="Response regulatory" evidence="7">
    <location>
        <begin position="4"/>
        <end position="119"/>
    </location>
</feature>
<keyword evidence="2" id="KW-0902">Two-component regulatory system</keyword>
<keyword evidence="1 6" id="KW-0597">Phosphoprotein</keyword>
<dbReference type="Proteomes" id="UP000229916">
    <property type="component" value="Unassembled WGS sequence"/>
</dbReference>
<keyword evidence="3" id="KW-0805">Transcription regulation</keyword>
<evidence type="ECO:0000256" key="6">
    <source>
        <dbReference type="PROSITE-ProRule" id="PRU00169"/>
    </source>
</evidence>
<protein>
    <submittedName>
        <fullName evidence="8">Response regulator</fullName>
    </submittedName>
</protein>
<comment type="caution">
    <text evidence="8">The sequence shown here is derived from an EMBL/GenBank/DDBJ whole genome shotgun (WGS) entry which is preliminary data.</text>
</comment>
<dbReference type="SMART" id="SM00448">
    <property type="entry name" value="REC"/>
    <property type="match status" value="1"/>
</dbReference>
<dbReference type="PANTHER" id="PTHR44591:SF14">
    <property type="entry name" value="PROTEIN PILG"/>
    <property type="match status" value="1"/>
</dbReference>
<evidence type="ECO:0000256" key="2">
    <source>
        <dbReference type="ARBA" id="ARBA00023012"/>
    </source>
</evidence>
<dbReference type="AlphaFoldDB" id="A0A2M7AM00"/>
<evidence type="ECO:0000256" key="1">
    <source>
        <dbReference type="ARBA" id="ARBA00022553"/>
    </source>
</evidence>